<sequence>MNRLQCINHTLLCTCFNGEEKLFDSITSFNRLCSSKAISQFCMSISAASFPHNALKLLSPLVHKALY</sequence>
<dbReference type="AlphaFoldDB" id="A0A2P2LT68"/>
<reference evidence="1" key="1">
    <citation type="submission" date="2018-02" db="EMBL/GenBank/DDBJ databases">
        <title>Rhizophora mucronata_Transcriptome.</title>
        <authorList>
            <person name="Meera S.P."/>
            <person name="Sreeshan A."/>
            <person name="Augustine A."/>
        </authorList>
    </citation>
    <scope>NUCLEOTIDE SEQUENCE</scope>
    <source>
        <tissue evidence="1">Leaf</tissue>
    </source>
</reference>
<evidence type="ECO:0000313" key="1">
    <source>
        <dbReference type="EMBL" id="MBX21133.1"/>
    </source>
</evidence>
<protein>
    <submittedName>
        <fullName evidence="1">Eukaryotic translation initiation factor 3 subunit E eIF3e Eukaryotic translation initiation factor 3 subunit 6</fullName>
    </submittedName>
</protein>
<dbReference type="EMBL" id="GGEC01040649">
    <property type="protein sequence ID" value="MBX21133.1"/>
    <property type="molecule type" value="Transcribed_RNA"/>
</dbReference>
<accession>A0A2P2LT68</accession>
<keyword evidence="1" id="KW-0648">Protein biosynthesis</keyword>
<name>A0A2P2LT68_RHIMU</name>
<proteinExistence type="predicted"/>
<organism evidence="1">
    <name type="scientific">Rhizophora mucronata</name>
    <name type="common">Asiatic mangrove</name>
    <dbReference type="NCBI Taxonomy" id="61149"/>
    <lineage>
        <taxon>Eukaryota</taxon>
        <taxon>Viridiplantae</taxon>
        <taxon>Streptophyta</taxon>
        <taxon>Embryophyta</taxon>
        <taxon>Tracheophyta</taxon>
        <taxon>Spermatophyta</taxon>
        <taxon>Magnoliopsida</taxon>
        <taxon>eudicotyledons</taxon>
        <taxon>Gunneridae</taxon>
        <taxon>Pentapetalae</taxon>
        <taxon>rosids</taxon>
        <taxon>fabids</taxon>
        <taxon>Malpighiales</taxon>
        <taxon>Rhizophoraceae</taxon>
        <taxon>Rhizophora</taxon>
    </lineage>
</organism>
<keyword evidence="1" id="KW-0396">Initiation factor</keyword>
<dbReference type="GO" id="GO:0003743">
    <property type="term" value="F:translation initiation factor activity"/>
    <property type="evidence" value="ECO:0007669"/>
    <property type="project" value="UniProtKB-KW"/>
</dbReference>